<sequence>MKLFRFDESVGRKIDKFGSKNIIITPIIKILERHIDIIQVSSMHMNPEGLIWGHEAPVPQLFIVVAGEGFISGRDKVRVPIQAGQVAFWESGEWHEVVTDKGMNAIVIESDQLMPEELLLKEVIQ</sequence>
<organism evidence="2 3">
    <name type="scientific">Paenibacillus mellifer</name>
    <dbReference type="NCBI Taxonomy" id="2937794"/>
    <lineage>
        <taxon>Bacteria</taxon>
        <taxon>Bacillati</taxon>
        <taxon>Bacillota</taxon>
        <taxon>Bacilli</taxon>
        <taxon>Bacillales</taxon>
        <taxon>Paenibacillaceae</taxon>
        <taxon>Paenibacillus</taxon>
    </lineage>
</organism>
<proteinExistence type="predicted"/>
<feature type="domain" description="Cupin type-2" evidence="1">
    <location>
        <begin position="43"/>
        <end position="102"/>
    </location>
</feature>
<dbReference type="EMBL" id="JALPRK010000044">
    <property type="protein sequence ID" value="MCK8490190.1"/>
    <property type="molecule type" value="Genomic_DNA"/>
</dbReference>
<dbReference type="InterPro" id="IPR013096">
    <property type="entry name" value="Cupin_2"/>
</dbReference>
<dbReference type="Gene3D" id="2.60.120.10">
    <property type="entry name" value="Jelly Rolls"/>
    <property type="match status" value="1"/>
</dbReference>
<gene>
    <name evidence="2" type="ORF">M0651_23800</name>
</gene>
<dbReference type="Proteomes" id="UP001139534">
    <property type="component" value="Unassembled WGS sequence"/>
</dbReference>
<keyword evidence="3" id="KW-1185">Reference proteome</keyword>
<evidence type="ECO:0000313" key="3">
    <source>
        <dbReference type="Proteomes" id="UP001139534"/>
    </source>
</evidence>
<name>A0A9X2BU72_9BACL</name>
<dbReference type="RefSeq" id="WP_248554151.1">
    <property type="nucleotide sequence ID" value="NZ_JALPRK010000044.1"/>
</dbReference>
<accession>A0A9X2BU72</accession>
<dbReference type="SUPFAM" id="SSF51182">
    <property type="entry name" value="RmlC-like cupins"/>
    <property type="match status" value="1"/>
</dbReference>
<dbReference type="InterPro" id="IPR011051">
    <property type="entry name" value="RmlC_Cupin_sf"/>
</dbReference>
<evidence type="ECO:0000259" key="1">
    <source>
        <dbReference type="Pfam" id="PF07883"/>
    </source>
</evidence>
<protein>
    <submittedName>
        <fullName evidence="2">Cupin domain-containing protein</fullName>
    </submittedName>
</protein>
<dbReference type="AlphaFoldDB" id="A0A9X2BU72"/>
<evidence type="ECO:0000313" key="2">
    <source>
        <dbReference type="EMBL" id="MCK8490190.1"/>
    </source>
</evidence>
<reference evidence="2" key="1">
    <citation type="submission" date="2022-04" db="EMBL/GenBank/DDBJ databases">
        <authorList>
            <person name="Seo M.-J."/>
        </authorList>
    </citation>
    <scope>NUCLEOTIDE SEQUENCE</scope>
    <source>
        <strain evidence="2">MBLB2552</strain>
    </source>
</reference>
<comment type="caution">
    <text evidence="2">The sequence shown here is derived from an EMBL/GenBank/DDBJ whole genome shotgun (WGS) entry which is preliminary data.</text>
</comment>
<dbReference type="Pfam" id="PF07883">
    <property type="entry name" value="Cupin_2"/>
    <property type="match status" value="1"/>
</dbReference>
<dbReference type="InterPro" id="IPR014710">
    <property type="entry name" value="RmlC-like_jellyroll"/>
</dbReference>